<dbReference type="InterPro" id="IPR001610">
    <property type="entry name" value="PAC"/>
</dbReference>
<feature type="domain" description="PAC" evidence="3">
    <location>
        <begin position="140"/>
        <end position="192"/>
    </location>
</feature>
<accession>W4QHJ1</accession>
<proteinExistence type="predicted"/>
<dbReference type="CDD" id="cd01948">
    <property type="entry name" value="EAL"/>
    <property type="match status" value="1"/>
</dbReference>
<dbReference type="InterPro" id="IPR035919">
    <property type="entry name" value="EAL_sf"/>
</dbReference>
<reference evidence="6" key="1">
    <citation type="journal article" date="2014" name="Genome Announc.">
        <title>Draft Genome Sequences of Three Alkaliphilic Bacillus Strains, Bacillus wakoensis JCM 9140T, Bacillus akibai JCM 9157T, and Bacillus hemicellulosilyticus JCM 9152T.</title>
        <authorList>
            <person name="Yuki M."/>
            <person name="Oshima K."/>
            <person name="Suda W."/>
            <person name="Oshida Y."/>
            <person name="Kitamura K."/>
            <person name="Iida T."/>
            <person name="Hattori M."/>
            <person name="Ohkuma M."/>
        </authorList>
    </citation>
    <scope>NUCLEOTIDE SEQUENCE [LARGE SCALE GENOMIC DNA]</scope>
    <source>
        <strain evidence="6">JCM 9152</strain>
    </source>
</reference>
<dbReference type="Pfam" id="PF00563">
    <property type="entry name" value="EAL"/>
    <property type="match status" value="1"/>
</dbReference>
<dbReference type="PROSITE" id="PS50112">
    <property type="entry name" value="PAS"/>
    <property type="match status" value="1"/>
</dbReference>
<evidence type="ECO:0000313" key="7">
    <source>
        <dbReference type="Proteomes" id="UP000018895"/>
    </source>
</evidence>
<feature type="domain" description="PAS" evidence="2">
    <location>
        <begin position="63"/>
        <end position="137"/>
    </location>
</feature>
<evidence type="ECO:0000259" key="4">
    <source>
        <dbReference type="PROSITE" id="PS50883"/>
    </source>
</evidence>
<dbReference type="SMART" id="SM00267">
    <property type="entry name" value="GGDEF"/>
    <property type="match status" value="1"/>
</dbReference>
<dbReference type="OrthoDB" id="9805474at2"/>
<keyword evidence="1" id="KW-0812">Transmembrane</keyword>
<dbReference type="PROSITE" id="PS50887">
    <property type="entry name" value="GGDEF"/>
    <property type="match status" value="1"/>
</dbReference>
<dbReference type="PROSITE" id="PS50883">
    <property type="entry name" value="EAL"/>
    <property type="match status" value="1"/>
</dbReference>
<dbReference type="Proteomes" id="UP000018895">
    <property type="component" value="Unassembled WGS sequence"/>
</dbReference>
<dbReference type="InterPro" id="IPR052155">
    <property type="entry name" value="Biofilm_reg_signaling"/>
</dbReference>
<dbReference type="InterPro" id="IPR013655">
    <property type="entry name" value="PAS_fold_3"/>
</dbReference>
<evidence type="ECO:0000313" key="6">
    <source>
        <dbReference type="EMBL" id="GAE31123.1"/>
    </source>
</evidence>
<keyword evidence="1" id="KW-1133">Transmembrane helix</keyword>
<dbReference type="InterPro" id="IPR000014">
    <property type="entry name" value="PAS"/>
</dbReference>
<dbReference type="InterPro" id="IPR035965">
    <property type="entry name" value="PAS-like_dom_sf"/>
</dbReference>
<dbReference type="EMBL" id="BAUU01000016">
    <property type="protein sequence ID" value="GAE31123.1"/>
    <property type="molecule type" value="Genomic_DNA"/>
</dbReference>
<dbReference type="SMART" id="SM00086">
    <property type="entry name" value="PAC"/>
    <property type="match status" value="1"/>
</dbReference>
<dbReference type="STRING" id="1236971.JCM9152_2566"/>
<dbReference type="Gene3D" id="3.30.70.270">
    <property type="match status" value="1"/>
</dbReference>
<dbReference type="Gene3D" id="3.30.450.20">
    <property type="entry name" value="PAS domain"/>
    <property type="match status" value="1"/>
</dbReference>
<dbReference type="SUPFAM" id="SSF141868">
    <property type="entry name" value="EAL domain-like"/>
    <property type="match status" value="1"/>
</dbReference>
<feature type="transmembrane region" description="Helical" evidence="1">
    <location>
        <begin position="36"/>
        <end position="55"/>
    </location>
</feature>
<dbReference type="RefSeq" id="WP_035344368.1">
    <property type="nucleotide sequence ID" value="NZ_BAUU01000016.1"/>
</dbReference>
<dbReference type="SMART" id="SM00052">
    <property type="entry name" value="EAL"/>
    <property type="match status" value="1"/>
</dbReference>
<dbReference type="PANTHER" id="PTHR44757">
    <property type="entry name" value="DIGUANYLATE CYCLASE DGCP"/>
    <property type="match status" value="1"/>
</dbReference>
<dbReference type="InterPro" id="IPR000160">
    <property type="entry name" value="GGDEF_dom"/>
</dbReference>
<feature type="domain" description="GGDEF" evidence="5">
    <location>
        <begin position="220"/>
        <end position="352"/>
    </location>
</feature>
<evidence type="ECO:0000256" key="1">
    <source>
        <dbReference type="SAM" id="Phobius"/>
    </source>
</evidence>
<dbReference type="Pfam" id="PF08447">
    <property type="entry name" value="PAS_3"/>
    <property type="match status" value="1"/>
</dbReference>
<dbReference type="Gene3D" id="3.20.20.450">
    <property type="entry name" value="EAL domain"/>
    <property type="match status" value="1"/>
</dbReference>
<dbReference type="SMART" id="SM00091">
    <property type="entry name" value="PAS"/>
    <property type="match status" value="1"/>
</dbReference>
<protein>
    <submittedName>
        <fullName evidence="6">Diguanylate cyclase/phosphodiesterase</fullName>
    </submittedName>
</protein>
<dbReference type="CDD" id="cd00130">
    <property type="entry name" value="PAS"/>
    <property type="match status" value="1"/>
</dbReference>
<feature type="transmembrane region" description="Helical" evidence="1">
    <location>
        <begin position="12"/>
        <end position="30"/>
    </location>
</feature>
<dbReference type="SUPFAM" id="SSF55073">
    <property type="entry name" value="Nucleotide cyclase"/>
    <property type="match status" value="1"/>
</dbReference>
<organism evidence="6 7">
    <name type="scientific">Halalkalibacter hemicellulosilyticusJCM 9152</name>
    <dbReference type="NCBI Taxonomy" id="1236971"/>
    <lineage>
        <taxon>Bacteria</taxon>
        <taxon>Bacillati</taxon>
        <taxon>Bacillota</taxon>
        <taxon>Bacilli</taxon>
        <taxon>Bacillales</taxon>
        <taxon>Bacillaceae</taxon>
        <taxon>Halalkalibacter</taxon>
    </lineage>
</organism>
<keyword evidence="7" id="KW-1185">Reference proteome</keyword>
<dbReference type="InterPro" id="IPR001633">
    <property type="entry name" value="EAL_dom"/>
</dbReference>
<evidence type="ECO:0000259" key="2">
    <source>
        <dbReference type="PROSITE" id="PS50112"/>
    </source>
</evidence>
<sequence>MIRKPLLTINQLLVVLICLLGLQFSLPYVVNESLLGVVEFTIYILLILLFVRIFIGIKEKNKAQHQIESMYESAHSVLWLRDSRTNELLRVSSYVSEIFGYSSEELVASPTLWYERIHPDDQKRYSPSYWQKKIERDGNVTIKYRIIQKNGEECWVQDQIYPIYSESGSLMNIGGIVTDITKEEQAAEEVRFLYFNDPVSEFANYEGLKYTLFERIKYGEPFGFYILKVNRLNFIRKHIDQEIAEEVIRLLAKRFKPLLSSNLYIARISDSRFAIIDRKMRPNEQTIKMIRFAIKTIEQSIKVDQYEFFLTATVGVTHFHSVGETVKDLQKNAQHALEHARENHQPFAFFHKSMNTRPNEAMRIEADLRKSIDQEELLLYYQPKLNIQTGDLVGVEALVRWNHPSGRMISPGEFIPIAERTGLILLIGEWVIEQACIQMRKWTEEGIYVPSVSVNLSVSQLFQHNLIEKMEQFLKENALEPNRLELEITETMAMDKGSVQQILTRIKKLGVSISIDDFGTGYSSLNQLRDLPIDIVKVDGSFVSDITTNEKANALLSSVIRMTKLLKLKVVVEGVETQEQLNKLYENECEVVQGFVISKPISAEEIVAQKEQLKCKIKRLNVT</sequence>
<feature type="domain" description="EAL" evidence="4">
    <location>
        <begin position="361"/>
        <end position="614"/>
    </location>
</feature>
<gene>
    <name evidence="6" type="ORF">JCM9152_2566</name>
</gene>
<dbReference type="NCBIfam" id="TIGR00229">
    <property type="entry name" value="sensory_box"/>
    <property type="match status" value="1"/>
</dbReference>
<dbReference type="InterPro" id="IPR000700">
    <property type="entry name" value="PAS-assoc_C"/>
</dbReference>
<dbReference type="AlphaFoldDB" id="W4QHJ1"/>
<evidence type="ECO:0000259" key="5">
    <source>
        <dbReference type="PROSITE" id="PS50887"/>
    </source>
</evidence>
<dbReference type="PANTHER" id="PTHR44757:SF2">
    <property type="entry name" value="BIOFILM ARCHITECTURE MAINTENANCE PROTEIN MBAA"/>
    <property type="match status" value="1"/>
</dbReference>
<name>W4QHJ1_9BACI</name>
<evidence type="ECO:0000259" key="3">
    <source>
        <dbReference type="PROSITE" id="PS50113"/>
    </source>
</evidence>
<dbReference type="InterPro" id="IPR043128">
    <property type="entry name" value="Rev_trsase/Diguanyl_cyclase"/>
</dbReference>
<dbReference type="InterPro" id="IPR029787">
    <property type="entry name" value="Nucleotide_cyclase"/>
</dbReference>
<dbReference type="Pfam" id="PF00990">
    <property type="entry name" value="GGDEF"/>
    <property type="match status" value="1"/>
</dbReference>
<dbReference type="PROSITE" id="PS50113">
    <property type="entry name" value="PAC"/>
    <property type="match status" value="1"/>
</dbReference>
<keyword evidence="1" id="KW-0472">Membrane</keyword>
<comment type="caution">
    <text evidence="6">The sequence shown here is derived from an EMBL/GenBank/DDBJ whole genome shotgun (WGS) entry which is preliminary data.</text>
</comment>
<dbReference type="SUPFAM" id="SSF55785">
    <property type="entry name" value="PYP-like sensor domain (PAS domain)"/>
    <property type="match status" value="1"/>
</dbReference>